<feature type="compositionally biased region" description="Basic residues" evidence="1">
    <location>
        <begin position="35"/>
        <end position="45"/>
    </location>
</feature>
<protein>
    <submittedName>
        <fullName evidence="2">Uncharacterized protein</fullName>
    </submittedName>
</protein>
<organism evidence="2 3">
    <name type="scientific">Bradyrhizobium canariense</name>
    <dbReference type="NCBI Taxonomy" id="255045"/>
    <lineage>
        <taxon>Bacteria</taxon>
        <taxon>Pseudomonadati</taxon>
        <taxon>Pseudomonadota</taxon>
        <taxon>Alphaproteobacteria</taxon>
        <taxon>Hyphomicrobiales</taxon>
        <taxon>Nitrobacteraceae</taxon>
        <taxon>Bradyrhizobium</taxon>
    </lineage>
</organism>
<name>A0ABX3XBG4_9BRAD</name>
<comment type="caution">
    <text evidence="2">The sequence shown here is derived from an EMBL/GenBank/DDBJ whole genome shotgun (WGS) entry which is preliminary data.</text>
</comment>
<evidence type="ECO:0000313" key="2">
    <source>
        <dbReference type="EMBL" id="OSJ36629.1"/>
    </source>
</evidence>
<feature type="compositionally biased region" description="Basic residues" evidence="1">
    <location>
        <begin position="82"/>
        <end position="93"/>
    </location>
</feature>
<reference evidence="2 3" key="1">
    <citation type="submission" date="2017-03" db="EMBL/GenBank/DDBJ databases">
        <title>Whole genome sequences of fourteen strains of Bradyrhizobium canariense and one strain of Bradyrhizobium japonicum isolated from Lupinus (Papilionoideae: Genisteae) species in Algeria.</title>
        <authorList>
            <person name="Crovadore J."/>
            <person name="Chekireb D."/>
            <person name="Brachmann A."/>
            <person name="Chablais R."/>
            <person name="Cochard B."/>
            <person name="Lefort F."/>
        </authorList>
    </citation>
    <scope>NUCLEOTIDE SEQUENCE [LARGE SCALE GENOMIC DNA]</scope>
    <source>
        <strain evidence="2 3">UBMAN05</strain>
    </source>
</reference>
<dbReference type="Proteomes" id="UP000193884">
    <property type="component" value="Unassembled WGS sequence"/>
</dbReference>
<sequence>MLPVPYFQVVFTLPTLTGEIAFQNTVYDPVPHGRRDAHHHRRRPQASRCEIGEGSGGTVDETGVRARAPQEEAGSISSATRRSCRGHDRRHRA</sequence>
<evidence type="ECO:0000256" key="1">
    <source>
        <dbReference type="SAM" id="MobiDB-lite"/>
    </source>
</evidence>
<keyword evidence="3" id="KW-1185">Reference proteome</keyword>
<evidence type="ECO:0000313" key="3">
    <source>
        <dbReference type="Proteomes" id="UP000193884"/>
    </source>
</evidence>
<feature type="region of interest" description="Disordered" evidence="1">
    <location>
        <begin position="31"/>
        <end position="93"/>
    </location>
</feature>
<accession>A0ABX3XBG4</accession>
<proteinExistence type="predicted"/>
<gene>
    <name evidence="2" type="ORF">BST63_00485</name>
</gene>
<dbReference type="EMBL" id="NAFK01000081">
    <property type="protein sequence ID" value="OSJ36629.1"/>
    <property type="molecule type" value="Genomic_DNA"/>
</dbReference>